<keyword evidence="2" id="KW-0456">Lyase</keyword>
<evidence type="ECO:0000259" key="3">
    <source>
        <dbReference type="Pfam" id="PF00596"/>
    </source>
</evidence>
<gene>
    <name evidence="4" type="ORF">Q664_12200</name>
</gene>
<evidence type="ECO:0000256" key="1">
    <source>
        <dbReference type="ARBA" id="ARBA00022723"/>
    </source>
</evidence>
<dbReference type="Proteomes" id="UP000028547">
    <property type="component" value="Unassembled WGS sequence"/>
</dbReference>
<organism evidence="4 5">
    <name type="scientific">Archangium violaceum Cb vi76</name>
    <dbReference type="NCBI Taxonomy" id="1406225"/>
    <lineage>
        <taxon>Bacteria</taxon>
        <taxon>Pseudomonadati</taxon>
        <taxon>Myxococcota</taxon>
        <taxon>Myxococcia</taxon>
        <taxon>Myxococcales</taxon>
        <taxon>Cystobacterineae</taxon>
        <taxon>Archangiaceae</taxon>
        <taxon>Archangium</taxon>
    </lineage>
</organism>
<feature type="domain" description="Class II aldolase/adducin N-terminal" evidence="3">
    <location>
        <begin position="23"/>
        <end position="90"/>
    </location>
</feature>
<evidence type="ECO:0000313" key="5">
    <source>
        <dbReference type="Proteomes" id="UP000028547"/>
    </source>
</evidence>
<protein>
    <recommendedName>
        <fullName evidence="3">Class II aldolase/adducin N-terminal domain-containing protein</fullName>
    </recommendedName>
</protein>
<dbReference type="InterPro" id="IPR001303">
    <property type="entry name" value="Aldolase_II/adducin_N"/>
</dbReference>
<dbReference type="SUPFAM" id="SSF53639">
    <property type="entry name" value="AraD/HMP-PK domain-like"/>
    <property type="match status" value="1"/>
</dbReference>
<dbReference type="GO" id="GO:0005829">
    <property type="term" value="C:cytosol"/>
    <property type="evidence" value="ECO:0007669"/>
    <property type="project" value="TreeGrafter"/>
</dbReference>
<name>A0A084SX47_9BACT</name>
<dbReference type="InterPro" id="IPR050197">
    <property type="entry name" value="Aldolase_class_II_sugar_metab"/>
</dbReference>
<dbReference type="GO" id="GO:0046872">
    <property type="term" value="F:metal ion binding"/>
    <property type="evidence" value="ECO:0007669"/>
    <property type="project" value="UniProtKB-KW"/>
</dbReference>
<reference evidence="4 5" key="1">
    <citation type="submission" date="2014-07" db="EMBL/GenBank/DDBJ databases">
        <title>Draft Genome Sequence of Gephyronic Acid Producer, Cystobacter violaceus Strain Cb vi76.</title>
        <authorList>
            <person name="Stevens D.C."/>
            <person name="Young J."/>
            <person name="Carmichael R."/>
            <person name="Tan J."/>
            <person name="Taylor R.E."/>
        </authorList>
    </citation>
    <scope>NUCLEOTIDE SEQUENCE [LARGE SCALE GENOMIC DNA]</scope>
    <source>
        <strain evidence="4 5">Cb vi76</strain>
    </source>
</reference>
<dbReference type="Pfam" id="PF00596">
    <property type="entry name" value="Aldolase_II"/>
    <property type="match status" value="1"/>
</dbReference>
<dbReference type="AlphaFoldDB" id="A0A084SX47"/>
<comment type="caution">
    <text evidence="4">The sequence shown here is derived from an EMBL/GenBank/DDBJ whole genome shotgun (WGS) entry which is preliminary data.</text>
</comment>
<evidence type="ECO:0000256" key="2">
    <source>
        <dbReference type="ARBA" id="ARBA00023239"/>
    </source>
</evidence>
<keyword evidence="1" id="KW-0479">Metal-binding</keyword>
<dbReference type="GO" id="GO:0019323">
    <property type="term" value="P:pentose catabolic process"/>
    <property type="evidence" value="ECO:0007669"/>
    <property type="project" value="TreeGrafter"/>
</dbReference>
<dbReference type="InterPro" id="IPR036409">
    <property type="entry name" value="Aldolase_II/adducin_N_sf"/>
</dbReference>
<sequence>MLHEARLGDGYPHPGPLPRLIIRHIFPGTSGNLSQRVEDGFLLTPTGMDYDALVPEDLVLMRFDGSHEGRRAPSSEWRFHRDLLARRPESGSSNCSA</sequence>
<dbReference type="PANTHER" id="PTHR22789:SF0">
    <property type="entry name" value="3-OXO-TETRONATE 4-PHOSPHATE DECARBOXYLASE-RELATED"/>
    <property type="match status" value="1"/>
</dbReference>
<evidence type="ECO:0000313" key="4">
    <source>
        <dbReference type="EMBL" id="KFA93032.1"/>
    </source>
</evidence>
<accession>A0A084SX47</accession>
<dbReference type="EMBL" id="JPMI01000075">
    <property type="protein sequence ID" value="KFA93032.1"/>
    <property type="molecule type" value="Genomic_DNA"/>
</dbReference>
<proteinExistence type="predicted"/>
<dbReference type="GO" id="GO:0016832">
    <property type="term" value="F:aldehyde-lyase activity"/>
    <property type="evidence" value="ECO:0007669"/>
    <property type="project" value="TreeGrafter"/>
</dbReference>
<dbReference type="Gene3D" id="3.40.225.10">
    <property type="entry name" value="Class II aldolase/adducin N-terminal domain"/>
    <property type="match status" value="1"/>
</dbReference>
<dbReference type="PANTHER" id="PTHR22789">
    <property type="entry name" value="FUCULOSE PHOSPHATE ALDOLASE"/>
    <property type="match status" value="1"/>
</dbReference>